<dbReference type="InterPro" id="IPR016163">
    <property type="entry name" value="Ald_DH_C"/>
</dbReference>
<evidence type="ECO:0000256" key="1">
    <source>
        <dbReference type="ARBA" id="ARBA00009986"/>
    </source>
</evidence>
<name>A0A0F7G164_9ACTN</name>
<gene>
    <name evidence="7" type="ORF">SXIM_54510</name>
</gene>
<comment type="similarity">
    <text evidence="1 4">Belongs to the aldehyde dehydrogenase family.</text>
</comment>
<evidence type="ECO:0000259" key="6">
    <source>
        <dbReference type="Pfam" id="PF00171"/>
    </source>
</evidence>
<sequence length="469" mass="49844">MQGGGPPEVDEAVRAARAAQRSWNTRPPAERSQYLKKAADLLREHADELAELESQEIGKPFQQARFNDLPAAAGIFEFFAGAVHDLPGSARASNRILDVTTLTPYGVVVAIIPFNWPPIHTAGKIAPALAVGNAVVLKPPEQGALTTLRIVDLLREILPDDVVHAVPGGASTGAALVTHPLIGKVSFTGAPSTGSAVLKATADNLTPAVMELGGKNAMIVFADADLDAAVATALEGGFYNQGEACTAASRLLVERPVYEEFLTRFCPPVTRLRVGAALHPETHVGPLVTATQQLRVLHYLAIGEEEGARIAARAPLPDDPDLADGFYVAPTVFRDVKPGMRIAREEIFGPVVTVIPFDSAAEAITIANDTDFGLVGSVFTTDHPLALDLADQLDVGIVMVNNYNRSLSGAPFGGTKHSGFGREHAKETLADFGYTKTVRLPIGRNPDPLWPAVREVLRSTEDTTGERTS</sequence>
<dbReference type="KEGG" id="sxi:SXIM_54510"/>
<protein>
    <submittedName>
        <fullName evidence="7">Aldehyde dehydrogenase</fullName>
    </submittedName>
</protein>
<dbReference type="Gene3D" id="3.40.605.10">
    <property type="entry name" value="Aldehyde Dehydrogenase, Chain A, domain 1"/>
    <property type="match status" value="1"/>
</dbReference>
<reference evidence="7" key="1">
    <citation type="submission" date="2019-08" db="EMBL/GenBank/DDBJ databases">
        <title>Complete genome sequence of a mangrove-derived Streptomyces xiamenensis.</title>
        <authorList>
            <person name="Xu J."/>
        </authorList>
    </citation>
    <scope>NUCLEOTIDE SEQUENCE</scope>
    <source>
        <strain evidence="7">318</strain>
    </source>
</reference>
<evidence type="ECO:0000256" key="2">
    <source>
        <dbReference type="ARBA" id="ARBA00023002"/>
    </source>
</evidence>
<dbReference type="AlphaFoldDB" id="A0A0F7G164"/>
<dbReference type="Proteomes" id="UP000034034">
    <property type="component" value="Chromosome"/>
</dbReference>
<keyword evidence="8" id="KW-1185">Reference proteome</keyword>
<dbReference type="InterPro" id="IPR016160">
    <property type="entry name" value="Ald_DH_CS_CYS"/>
</dbReference>
<evidence type="ECO:0000313" key="7">
    <source>
        <dbReference type="EMBL" id="AKG46835.1"/>
    </source>
</evidence>
<dbReference type="HOGENOM" id="CLU_005391_0_0_11"/>
<dbReference type="PATRIC" id="fig|408015.6.peg.5519"/>
<feature type="region of interest" description="Disordered" evidence="5">
    <location>
        <begin position="1"/>
        <end position="30"/>
    </location>
</feature>
<feature type="domain" description="Aldehyde dehydrogenase" evidence="6">
    <location>
        <begin position="5"/>
        <end position="438"/>
    </location>
</feature>
<evidence type="ECO:0000256" key="5">
    <source>
        <dbReference type="SAM" id="MobiDB-lite"/>
    </source>
</evidence>
<dbReference type="InterPro" id="IPR016161">
    <property type="entry name" value="Ald_DH/histidinol_DH"/>
</dbReference>
<dbReference type="InterPro" id="IPR016162">
    <property type="entry name" value="Ald_DH_N"/>
</dbReference>
<dbReference type="InterPro" id="IPR015590">
    <property type="entry name" value="Aldehyde_DH_dom"/>
</dbReference>
<keyword evidence="2 4" id="KW-0560">Oxidoreductase</keyword>
<dbReference type="SUPFAM" id="SSF53720">
    <property type="entry name" value="ALDH-like"/>
    <property type="match status" value="1"/>
</dbReference>
<dbReference type="Gene3D" id="3.40.309.10">
    <property type="entry name" value="Aldehyde Dehydrogenase, Chain A, domain 2"/>
    <property type="match status" value="1"/>
</dbReference>
<dbReference type="FunFam" id="3.40.309.10:FF:000012">
    <property type="entry name" value="Betaine aldehyde dehydrogenase"/>
    <property type="match status" value="1"/>
</dbReference>
<dbReference type="PANTHER" id="PTHR11699">
    <property type="entry name" value="ALDEHYDE DEHYDROGENASE-RELATED"/>
    <property type="match status" value="1"/>
</dbReference>
<organism evidence="7 8">
    <name type="scientific">Streptomyces xiamenensis</name>
    <dbReference type="NCBI Taxonomy" id="408015"/>
    <lineage>
        <taxon>Bacteria</taxon>
        <taxon>Bacillati</taxon>
        <taxon>Actinomycetota</taxon>
        <taxon>Actinomycetes</taxon>
        <taxon>Kitasatosporales</taxon>
        <taxon>Streptomycetaceae</taxon>
        <taxon>Streptomyces</taxon>
    </lineage>
</organism>
<dbReference type="InterPro" id="IPR029510">
    <property type="entry name" value="Ald_DH_CS_GLU"/>
</dbReference>
<evidence type="ECO:0000256" key="3">
    <source>
        <dbReference type="PROSITE-ProRule" id="PRU10007"/>
    </source>
</evidence>
<dbReference type="GO" id="GO:0016620">
    <property type="term" value="F:oxidoreductase activity, acting on the aldehyde or oxo group of donors, NAD or NADP as acceptor"/>
    <property type="evidence" value="ECO:0007669"/>
    <property type="project" value="InterPro"/>
</dbReference>
<accession>A0A0F7G164</accession>
<dbReference type="Pfam" id="PF00171">
    <property type="entry name" value="Aldedh"/>
    <property type="match status" value="1"/>
</dbReference>
<evidence type="ECO:0000256" key="4">
    <source>
        <dbReference type="RuleBase" id="RU003345"/>
    </source>
</evidence>
<feature type="active site" evidence="3">
    <location>
        <position position="211"/>
    </location>
</feature>
<dbReference type="STRING" id="408015.SXIM_54510"/>
<dbReference type="CDD" id="cd07078">
    <property type="entry name" value="ALDH"/>
    <property type="match status" value="1"/>
</dbReference>
<dbReference type="PROSITE" id="PS00687">
    <property type="entry name" value="ALDEHYDE_DEHYDR_GLU"/>
    <property type="match status" value="1"/>
</dbReference>
<dbReference type="FunFam" id="3.40.605.10:FF:000007">
    <property type="entry name" value="NAD/NADP-dependent betaine aldehyde dehydrogenase"/>
    <property type="match status" value="1"/>
</dbReference>
<proteinExistence type="inferred from homology"/>
<dbReference type="PROSITE" id="PS00070">
    <property type="entry name" value="ALDEHYDE_DEHYDR_CYS"/>
    <property type="match status" value="1"/>
</dbReference>
<dbReference type="EMBL" id="CP009922">
    <property type="protein sequence ID" value="AKG46835.1"/>
    <property type="molecule type" value="Genomic_DNA"/>
</dbReference>
<evidence type="ECO:0000313" key="8">
    <source>
        <dbReference type="Proteomes" id="UP000034034"/>
    </source>
</evidence>